<dbReference type="Proteomes" id="UP000326924">
    <property type="component" value="Unassembled WGS sequence"/>
</dbReference>
<comment type="caution">
    <text evidence="2">The sequence shown here is derived from an EMBL/GenBank/DDBJ whole genome shotgun (WGS) entry which is preliminary data.</text>
</comment>
<evidence type="ECO:0000256" key="1">
    <source>
        <dbReference type="SAM" id="SignalP"/>
    </source>
</evidence>
<keyword evidence="3" id="KW-1185">Reference proteome</keyword>
<dbReference type="EMBL" id="VXIS01000410">
    <property type="protein sequence ID" value="KAA8893717.1"/>
    <property type="molecule type" value="Genomic_DNA"/>
</dbReference>
<evidence type="ECO:0000313" key="3">
    <source>
        <dbReference type="Proteomes" id="UP000326924"/>
    </source>
</evidence>
<reference evidence="2 3" key="1">
    <citation type="submission" date="2019-09" db="EMBL/GenBank/DDBJ databases">
        <title>Draft genome of the ectomycorrhizal ascomycete Sphaerosporella brunnea.</title>
        <authorList>
            <consortium name="DOE Joint Genome Institute"/>
            <person name="Benucci G.M."/>
            <person name="Marozzi G."/>
            <person name="Antonielli L."/>
            <person name="Sanchez S."/>
            <person name="Marco P."/>
            <person name="Wang X."/>
            <person name="Falini L.B."/>
            <person name="Barry K."/>
            <person name="Haridas S."/>
            <person name="Lipzen A."/>
            <person name="Labutti K."/>
            <person name="Grigoriev I.V."/>
            <person name="Murat C."/>
            <person name="Martin F."/>
            <person name="Albertini E."/>
            <person name="Donnini D."/>
            <person name="Bonito G."/>
        </authorList>
    </citation>
    <scope>NUCLEOTIDE SEQUENCE [LARGE SCALE GENOMIC DNA]</scope>
    <source>
        <strain evidence="2 3">Sb_GMNB300</strain>
    </source>
</reference>
<feature type="signal peptide" evidence="1">
    <location>
        <begin position="1"/>
        <end position="18"/>
    </location>
</feature>
<sequence length="250" mass="27065">MGLLHVIALSSSIGLLKSRCTSEVRDVMNSAPATHLCCSRVTSKQVVGHLLPNVRVGSADGSGGGGSRGLERFGGAQSLVEMCFVAGIRRCIVAAERSAQILQRSWQSEELIGIGRASVWVGSLLSTRRTLPTGITRPSSKWVWEDLVAIYLWGGMMTCGCARRGLPICGPFARGRRGSGGRNWWCTKGNIIITSGPRVNGSYYCLVCRLLAGARFTRVTMILVFKFQLPYTAKLKLPGKRHPALSDNRA</sequence>
<proteinExistence type="predicted"/>
<accession>A0A5J5EF87</accession>
<evidence type="ECO:0000313" key="2">
    <source>
        <dbReference type="EMBL" id="KAA8893717.1"/>
    </source>
</evidence>
<feature type="chain" id="PRO_5023835121" evidence="1">
    <location>
        <begin position="19"/>
        <end position="250"/>
    </location>
</feature>
<protein>
    <submittedName>
        <fullName evidence="2">Uncharacterized protein</fullName>
    </submittedName>
</protein>
<gene>
    <name evidence="2" type="ORF">FN846DRAFT_977671</name>
</gene>
<organism evidence="2 3">
    <name type="scientific">Sphaerosporella brunnea</name>
    <dbReference type="NCBI Taxonomy" id="1250544"/>
    <lineage>
        <taxon>Eukaryota</taxon>
        <taxon>Fungi</taxon>
        <taxon>Dikarya</taxon>
        <taxon>Ascomycota</taxon>
        <taxon>Pezizomycotina</taxon>
        <taxon>Pezizomycetes</taxon>
        <taxon>Pezizales</taxon>
        <taxon>Pyronemataceae</taxon>
        <taxon>Sphaerosporella</taxon>
    </lineage>
</organism>
<dbReference type="AlphaFoldDB" id="A0A5J5EF87"/>
<keyword evidence="1" id="KW-0732">Signal</keyword>
<name>A0A5J5EF87_9PEZI</name>
<dbReference type="InParanoid" id="A0A5J5EF87"/>